<evidence type="ECO:0000256" key="2">
    <source>
        <dbReference type="ARBA" id="ARBA00005594"/>
    </source>
</evidence>
<dbReference type="InterPro" id="IPR009080">
    <property type="entry name" value="tRNAsynth_Ia_anticodon-bd"/>
</dbReference>
<comment type="cofactor">
    <cofactor evidence="1">
        <name>Zn(2+)</name>
        <dbReference type="ChEBI" id="CHEBI:29105"/>
    </cofactor>
</comment>
<dbReference type="GO" id="GO:0005737">
    <property type="term" value="C:cytoplasm"/>
    <property type="evidence" value="ECO:0007669"/>
    <property type="project" value="TreeGrafter"/>
</dbReference>
<accession>A0A328EAP9</accession>
<evidence type="ECO:0000256" key="4">
    <source>
        <dbReference type="ARBA" id="ARBA00022598"/>
    </source>
</evidence>
<dbReference type="GO" id="GO:0004817">
    <property type="term" value="F:cysteine-tRNA ligase activity"/>
    <property type="evidence" value="ECO:0007669"/>
    <property type="project" value="UniProtKB-EC"/>
</dbReference>
<dbReference type="PANTHER" id="PTHR10890">
    <property type="entry name" value="CYSTEINYL-TRNA SYNTHETASE"/>
    <property type="match status" value="1"/>
</dbReference>
<dbReference type="EC" id="6.1.1.16" evidence="3"/>
<comment type="similarity">
    <text evidence="2">Belongs to the class-I aminoacyl-tRNA synthetase family.</text>
</comment>
<keyword evidence="10" id="KW-0030">Aminoacyl-tRNA synthetase</keyword>
<dbReference type="AlphaFoldDB" id="A0A328EAP9"/>
<evidence type="ECO:0000256" key="3">
    <source>
        <dbReference type="ARBA" id="ARBA00012832"/>
    </source>
</evidence>
<gene>
    <name evidence="13" type="ORF">DM860_012258</name>
</gene>
<dbReference type="SUPFAM" id="SSF47323">
    <property type="entry name" value="Anticodon-binding domain of a subclass of class I aminoacyl-tRNA synthetases"/>
    <property type="match status" value="1"/>
</dbReference>
<evidence type="ECO:0000256" key="8">
    <source>
        <dbReference type="ARBA" id="ARBA00022840"/>
    </source>
</evidence>
<dbReference type="InterPro" id="IPR015803">
    <property type="entry name" value="Cys-tRNA-ligase"/>
</dbReference>
<dbReference type="EMBL" id="NQVE01000018">
    <property type="protein sequence ID" value="RAL53643.1"/>
    <property type="molecule type" value="Genomic_DNA"/>
</dbReference>
<dbReference type="HAMAP" id="MF_00041">
    <property type="entry name" value="Cys_tRNA_synth"/>
    <property type="match status" value="1"/>
</dbReference>
<sequence>MISWGRSVGNGRSRKSSEMLKVQSFFSHLPDSFYLRAPSVISLIETKHTLHLVSTIRNQLRARAFSTISSRDLYLFNSKNGEKEKFTPTVPGNVSIYLCGVTPYDYSHVGHARTCVAMDVLFRYLKHKNYAVNYVRNFTDIDDKIICRANLLGEDPLALSKRFSEEFLHDMSELQCLLPTYQPRVSDHINQVISLILQILRNGCAYVVEGNVYYSIDKFPNYGHLTGMKSEENISGIRVELDKRKKNPKDFVLWKAAKVGEPSWDSPWGAGRPGWHIECSALSSHYLSFSFDIHAGGMDLMVPHHENEIAQNWAACSESNISYWMHIGTVTKNNRKMSKSDGNFITIRDVTKNYHPLALRHFFLRTHYRSTVDYSSSQVDTSSEAVFYIYQTLQDCQDIISTIHGDNRYEGVDMSFGAVELTHSAQNCIDKMHKEFHGKMADDLHTSHVLNVVLPEALKFVNSILNKKKHDISMCQFFMEIEKEIREVLFVLGLLSPFPYSQVLQELKHKALVRAGLVEEDILRFIEERALARKHKDYLRSDRIRDELVRKGITLMDVGNGTIWRPCLPSQH</sequence>
<dbReference type="CDD" id="cd00672">
    <property type="entry name" value="CysRS_core"/>
    <property type="match status" value="1"/>
</dbReference>
<feature type="domain" description="tRNA synthetases class I catalytic" evidence="12">
    <location>
        <begin position="86"/>
        <end position="382"/>
    </location>
</feature>
<keyword evidence="5" id="KW-0479">Metal-binding</keyword>
<evidence type="ECO:0000259" key="12">
    <source>
        <dbReference type="Pfam" id="PF01406"/>
    </source>
</evidence>
<dbReference type="PRINTS" id="PR00983">
    <property type="entry name" value="TRNASYNTHCYS"/>
</dbReference>
<keyword evidence="9" id="KW-0648">Protein biosynthesis</keyword>
<evidence type="ECO:0000256" key="11">
    <source>
        <dbReference type="ARBA" id="ARBA00031499"/>
    </source>
</evidence>
<dbReference type="Proteomes" id="UP000249390">
    <property type="component" value="Unassembled WGS sequence"/>
</dbReference>
<protein>
    <recommendedName>
        <fullName evidence="3">cysteine--tRNA ligase</fullName>
        <ecNumber evidence="3">6.1.1.16</ecNumber>
    </recommendedName>
    <alternativeName>
        <fullName evidence="11">Cysteinyl-tRNA synthetase</fullName>
    </alternativeName>
</protein>
<keyword evidence="7" id="KW-0862">Zinc</keyword>
<proteinExistence type="inferred from homology"/>
<evidence type="ECO:0000256" key="10">
    <source>
        <dbReference type="ARBA" id="ARBA00023146"/>
    </source>
</evidence>
<dbReference type="Gene3D" id="3.40.50.620">
    <property type="entry name" value="HUPs"/>
    <property type="match status" value="1"/>
</dbReference>
<evidence type="ECO:0000256" key="6">
    <source>
        <dbReference type="ARBA" id="ARBA00022741"/>
    </source>
</evidence>
<dbReference type="PANTHER" id="PTHR10890:SF26">
    <property type="entry name" value="CYSTEINE--TRNA LIGASE 1, CYTOPLASMIC-RELATED"/>
    <property type="match status" value="1"/>
</dbReference>
<dbReference type="NCBIfam" id="TIGR00435">
    <property type="entry name" value="cysS"/>
    <property type="match status" value="1"/>
</dbReference>
<evidence type="ECO:0000256" key="9">
    <source>
        <dbReference type="ARBA" id="ARBA00022917"/>
    </source>
</evidence>
<evidence type="ECO:0000256" key="5">
    <source>
        <dbReference type="ARBA" id="ARBA00022723"/>
    </source>
</evidence>
<dbReference type="Gene3D" id="1.20.120.1910">
    <property type="entry name" value="Cysteine-tRNA ligase, C-terminal anti-codon recognition domain"/>
    <property type="match status" value="1"/>
</dbReference>
<evidence type="ECO:0000313" key="13">
    <source>
        <dbReference type="EMBL" id="RAL53643.1"/>
    </source>
</evidence>
<dbReference type="GO" id="GO:0046872">
    <property type="term" value="F:metal ion binding"/>
    <property type="evidence" value="ECO:0007669"/>
    <property type="project" value="UniProtKB-KW"/>
</dbReference>
<dbReference type="SUPFAM" id="SSF52374">
    <property type="entry name" value="Nucleotidylyl transferase"/>
    <property type="match status" value="1"/>
</dbReference>
<dbReference type="GO" id="GO:0006423">
    <property type="term" value="P:cysteinyl-tRNA aminoacylation"/>
    <property type="evidence" value="ECO:0007669"/>
    <property type="project" value="InterPro"/>
</dbReference>
<evidence type="ECO:0000313" key="14">
    <source>
        <dbReference type="Proteomes" id="UP000249390"/>
    </source>
</evidence>
<dbReference type="InterPro" id="IPR014729">
    <property type="entry name" value="Rossmann-like_a/b/a_fold"/>
</dbReference>
<dbReference type="InterPro" id="IPR024909">
    <property type="entry name" value="Cys-tRNA/MSH_ligase"/>
</dbReference>
<keyword evidence="4" id="KW-0436">Ligase</keyword>
<keyword evidence="6" id="KW-0547">Nucleotide-binding</keyword>
<evidence type="ECO:0000256" key="1">
    <source>
        <dbReference type="ARBA" id="ARBA00001947"/>
    </source>
</evidence>
<dbReference type="GO" id="GO:0005524">
    <property type="term" value="F:ATP binding"/>
    <property type="evidence" value="ECO:0007669"/>
    <property type="project" value="UniProtKB-KW"/>
</dbReference>
<dbReference type="FunFam" id="3.40.50.620:FF:000009">
    <property type="entry name" value="Cysteine--tRNA ligase"/>
    <property type="match status" value="1"/>
</dbReference>
<dbReference type="Pfam" id="PF01406">
    <property type="entry name" value="tRNA-synt_1e"/>
    <property type="match status" value="1"/>
</dbReference>
<keyword evidence="14" id="KW-1185">Reference proteome</keyword>
<keyword evidence="8" id="KW-0067">ATP-binding</keyword>
<name>A0A328EAP9_9ASTE</name>
<reference evidence="13 14" key="1">
    <citation type="submission" date="2018-06" db="EMBL/GenBank/DDBJ databases">
        <title>The Genome of Cuscuta australis (Dodder) Provides Insight into the Evolution of Plant Parasitism.</title>
        <authorList>
            <person name="Liu H."/>
        </authorList>
    </citation>
    <scope>NUCLEOTIDE SEQUENCE [LARGE SCALE GENOMIC DNA]</scope>
    <source>
        <strain evidence="14">cv. Yunnan</strain>
        <tissue evidence="13">Vines</tissue>
    </source>
</reference>
<evidence type="ECO:0000256" key="7">
    <source>
        <dbReference type="ARBA" id="ARBA00022833"/>
    </source>
</evidence>
<dbReference type="InterPro" id="IPR032678">
    <property type="entry name" value="tRNA-synt_1_cat_dom"/>
</dbReference>
<comment type="caution">
    <text evidence="13">The sequence shown here is derived from an EMBL/GenBank/DDBJ whole genome shotgun (WGS) entry which is preliminary data.</text>
</comment>
<organism evidence="13 14">
    <name type="scientific">Cuscuta australis</name>
    <dbReference type="NCBI Taxonomy" id="267555"/>
    <lineage>
        <taxon>Eukaryota</taxon>
        <taxon>Viridiplantae</taxon>
        <taxon>Streptophyta</taxon>
        <taxon>Embryophyta</taxon>
        <taxon>Tracheophyta</taxon>
        <taxon>Spermatophyta</taxon>
        <taxon>Magnoliopsida</taxon>
        <taxon>eudicotyledons</taxon>
        <taxon>Gunneridae</taxon>
        <taxon>Pentapetalae</taxon>
        <taxon>asterids</taxon>
        <taxon>lamiids</taxon>
        <taxon>Solanales</taxon>
        <taxon>Convolvulaceae</taxon>
        <taxon>Cuscuteae</taxon>
        <taxon>Cuscuta</taxon>
        <taxon>Cuscuta subgen. Grammica</taxon>
        <taxon>Cuscuta sect. Cleistogrammica</taxon>
    </lineage>
</organism>